<dbReference type="AlphaFoldDB" id="B2IZZ8"/>
<keyword evidence="2" id="KW-1185">Reference proteome</keyword>
<dbReference type="Proteomes" id="UP000001191">
    <property type="component" value="Chromosome"/>
</dbReference>
<dbReference type="RefSeq" id="WP_012409747.1">
    <property type="nucleotide sequence ID" value="NC_010628.1"/>
</dbReference>
<dbReference type="OrthoDB" id="512705at2"/>
<evidence type="ECO:0000313" key="2">
    <source>
        <dbReference type="Proteomes" id="UP000001191"/>
    </source>
</evidence>
<accession>B2IZZ8</accession>
<evidence type="ECO:0000313" key="1">
    <source>
        <dbReference type="EMBL" id="ACC81769.1"/>
    </source>
</evidence>
<dbReference type="STRING" id="63737.Npun_R3339"/>
<dbReference type="EMBL" id="CP001037">
    <property type="protein sequence ID" value="ACC81769.1"/>
    <property type="molecule type" value="Genomic_DNA"/>
</dbReference>
<organism evidence="1 2">
    <name type="scientific">Nostoc punctiforme (strain ATCC 29133 / PCC 73102)</name>
    <dbReference type="NCBI Taxonomy" id="63737"/>
    <lineage>
        <taxon>Bacteria</taxon>
        <taxon>Bacillati</taxon>
        <taxon>Cyanobacteriota</taxon>
        <taxon>Cyanophyceae</taxon>
        <taxon>Nostocales</taxon>
        <taxon>Nostocaceae</taxon>
        <taxon>Nostoc</taxon>
    </lineage>
</organism>
<gene>
    <name evidence="1" type="ordered locus">Npun_R3339</name>
</gene>
<reference evidence="1 2" key="2">
    <citation type="journal article" date="2013" name="Plant Physiol.">
        <title>A Nostoc punctiforme Sugar Transporter Necessary to Establish a Cyanobacterium-Plant Symbiosis.</title>
        <authorList>
            <person name="Ekman M."/>
            <person name="Picossi S."/>
            <person name="Campbell E.L."/>
            <person name="Meeks J.C."/>
            <person name="Flores E."/>
        </authorList>
    </citation>
    <scope>NUCLEOTIDE SEQUENCE [LARGE SCALE GENOMIC DNA]</scope>
    <source>
        <strain evidence="2">ATCC 29133 / PCC 73102</strain>
    </source>
</reference>
<sequence>MNSNQLAFTIPISREMINIANKLSQQQRNEQKTREVYLNTLALLAVEFFCQCMEIETEFSKSYGLDSVVLSLMNTASIFIKDKGLLECRPVLPREDFCEIPAEILSERIGYMVVEIDELDRQAKIVGFVESVSNEKLALSKLGSLQDFLIYLQKLQKIENYDPSNPDISEIARNQLNESIVKLSKWFKGLLDSGWEYELAIAKDIPNVLAVPKDISPVNVTDKEEVGGARIIHLMHLSEPVLLILRQTRLSPDEIEIILRLYPASESIFLLDGIKMTLLDEKDNPIRQLEKQAKASNWLQLRFKGNVGDKFSLKISFRGDSVITKFII</sequence>
<dbReference type="HOGENOM" id="CLU_073017_0_0_3"/>
<protein>
    <recommendedName>
        <fullName evidence="3">DUF1822 domain-containing protein</fullName>
    </recommendedName>
</protein>
<evidence type="ECO:0008006" key="3">
    <source>
        <dbReference type="Google" id="ProtNLM"/>
    </source>
</evidence>
<dbReference type="InterPro" id="IPR014951">
    <property type="entry name" value="DUF1822"/>
</dbReference>
<dbReference type="EnsemblBacteria" id="ACC81769">
    <property type="protein sequence ID" value="ACC81769"/>
    <property type="gene ID" value="Npun_R3339"/>
</dbReference>
<proteinExistence type="predicted"/>
<dbReference type="KEGG" id="npu:Npun_R3339"/>
<name>B2IZZ8_NOSP7</name>
<dbReference type="eggNOG" id="ENOG5032WVD">
    <property type="taxonomic scope" value="Bacteria"/>
</dbReference>
<dbReference type="Pfam" id="PF08852">
    <property type="entry name" value="DUF1822"/>
    <property type="match status" value="2"/>
</dbReference>
<dbReference type="PhylomeDB" id="B2IZZ8"/>
<reference evidence="2" key="1">
    <citation type="submission" date="2008-04" db="EMBL/GenBank/DDBJ databases">
        <title>Complete sequence of chromosome of Nostoc punctiforme ATCC 29133.</title>
        <authorList>
            <consortium name="US DOE Joint Genome Institute"/>
            <person name="Copeland A."/>
            <person name="Lucas S."/>
            <person name="Lapidus A."/>
            <person name="Glavina del Rio T."/>
            <person name="Dalin E."/>
            <person name="Tice H."/>
            <person name="Pitluck S."/>
            <person name="Chain P."/>
            <person name="Malfatti S."/>
            <person name="Shin M."/>
            <person name="Vergez L."/>
            <person name="Schmutz J."/>
            <person name="Larimer F."/>
            <person name="Land M."/>
            <person name="Hauser L."/>
            <person name="Kyrpides N."/>
            <person name="Kim E."/>
            <person name="Meeks J.C."/>
            <person name="Elhai J."/>
            <person name="Campbell E.L."/>
            <person name="Thiel T."/>
            <person name="Longmire J."/>
            <person name="Potts M."/>
            <person name="Atlas R."/>
        </authorList>
    </citation>
    <scope>NUCLEOTIDE SEQUENCE [LARGE SCALE GENOMIC DNA]</scope>
    <source>
        <strain evidence="2">ATCC 29133 / PCC 73102</strain>
    </source>
</reference>